<reference evidence="2 3" key="1">
    <citation type="submission" date="2018-03" db="EMBL/GenBank/DDBJ databases">
        <title>Whole genome sequencing of Histamine producing bacteria.</title>
        <authorList>
            <person name="Butler K."/>
        </authorList>
    </citation>
    <scope>NUCLEOTIDE SEQUENCE [LARGE SCALE GENOMIC DNA]</scope>
    <source>
        <strain evidence="2 3">ATCC 19614</strain>
    </source>
</reference>
<dbReference type="EMBL" id="PYOC01000015">
    <property type="protein sequence ID" value="PSV42937.1"/>
    <property type="molecule type" value="Genomic_DNA"/>
</dbReference>
<evidence type="ECO:0000313" key="2">
    <source>
        <dbReference type="EMBL" id="PSV42937.1"/>
    </source>
</evidence>
<name>A0A2T3L2G4_9GAMM</name>
<protein>
    <submittedName>
        <fullName evidence="2">Uncharacterized protein</fullName>
    </submittedName>
</protein>
<accession>A0A2T3L2G4</accession>
<keyword evidence="3" id="KW-1185">Reference proteome</keyword>
<evidence type="ECO:0000256" key="1">
    <source>
        <dbReference type="SAM" id="MobiDB-lite"/>
    </source>
</evidence>
<gene>
    <name evidence="2" type="ORF">C9J47_24070</name>
</gene>
<dbReference type="AlphaFoldDB" id="A0A2T3L2G4"/>
<sequence>MGNIWVNCVDPMLDCAVYVNKSDLIHWICDLFAGDPEPAGIKLHPFLCFVTQCGVELVIFAMVAVPSTSSRRATSNRIQHVGSPPTS</sequence>
<comment type="caution">
    <text evidence="2">The sequence shown here is derived from an EMBL/GenBank/DDBJ whole genome shotgun (WGS) entry which is preliminary data.</text>
</comment>
<proteinExistence type="predicted"/>
<feature type="region of interest" description="Disordered" evidence="1">
    <location>
        <begin position="68"/>
        <end position="87"/>
    </location>
</feature>
<organism evidence="2 3">
    <name type="scientific">Photobacterium indicum</name>
    <dbReference type="NCBI Taxonomy" id="81447"/>
    <lineage>
        <taxon>Bacteria</taxon>
        <taxon>Pseudomonadati</taxon>
        <taxon>Pseudomonadota</taxon>
        <taxon>Gammaproteobacteria</taxon>
        <taxon>Vibrionales</taxon>
        <taxon>Vibrionaceae</taxon>
        <taxon>Photobacterium</taxon>
    </lineage>
</organism>
<evidence type="ECO:0000313" key="3">
    <source>
        <dbReference type="Proteomes" id="UP000241803"/>
    </source>
</evidence>
<dbReference type="Proteomes" id="UP000241803">
    <property type="component" value="Unassembled WGS sequence"/>
</dbReference>